<feature type="compositionally biased region" description="Polar residues" evidence="1">
    <location>
        <begin position="110"/>
        <end position="149"/>
    </location>
</feature>
<feature type="compositionally biased region" description="Gly residues" evidence="1">
    <location>
        <begin position="53"/>
        <end position="62"/>
    </location>
</feature>
<feature type="region of interest" description="Disordered" evidence="1">
    <location>
        <begin position="1"/>
        <end position="298"/>
    </location>
</feature>
<accession>A0A7H8R0M2</accession>
<evidence type="ECO:0000313" key="3">
    <source>
        <dbReference type="Proteomes" id="UP000509510"/>
    </source>
</evidence>
<feature type="compositionally biased region" description="Polar residues" evidence="1">
    <location>
        <begin position="19"/>
        <end position="35"/>
    </location>
</feature>
<organism evidence="2 3">
    <name type="scientific">Talaromyces rugulosus</name>
    <name type="common">Penicillium rugulosum</name>
    <dbReference type="NCBI Taxonomy" id="121627"/>
    <lineage>
        <taxon>Eukaryota</taxon>
        <taxon>Fungi</taxon>
        <taxon>Dikarya</taxon>
        <taxon>Ascomycota</taxon>
        <taxon>Pezizomycotina</taxon>
        <taxon>Eurotiomycetes</taxon>
        <taxon>Eurotiomycetidae</taxon>
        <taxon>Eurotiales</taxon>
        <taxon>Trichocomaceae</taxon>
        <taxon>Talaromyces</taxon>
        <taxon>Talaromyces sect. Islandici</taxon>
    </lineage>
</organism>
<evidence type="ECO:0000256" key="1">
    <source>
        <dbReference type="SAM" id="MobiDB-lite"/>
    </source>
</evidence>
<feature type="compositionally biased region" description="Basic and acidic residues" evidence="1">
    <location>
        <begin position="7"/>
        <end position="18"/>
    </location>
</feature>
<keyword evidence="3" id="KW-1185">Reference proteome</keyword>
<feature type="compositionally biased region" description="Polar residues" evidence="1">
    <location>
        <begin position="157"/>
        <end position="166"/>
    </location>
</feature>
<proteinExistence type="predicted"/>
<dbReference type="Proteomes" id="UP000509510">
    <property type="component" value="Chromosome III"/>
</dbReference>
<name>A0A7H8R0M2_TALRU</name>
<dbReference type="PANTHER" id="PTHR39606">
    <property type="entry name" value="SURFACE PROTEIN, PUTATIVE-RELATED"/>
    <property type="match status" value="1"/>
</dbReference>
<reference evidence="3" key="1">
    <citation type="submission" date="2020-06" db="EMBL/GenBank/DDBJ databases">
        <title>A chromosome-scale genome assembly of Talaromyces rugulosus W13939.</title>
        <authorList>
            <person name="Wang B."/>
            <person name="Guo L."/>
            <person name="Ye K."/>
            <person name="Wang L."/>
        </authorList>
    </citation>
    <scope>NUCLEOTIDE SEQUENCE [LARGE SCALE GENOMIC DNA]</scope>
    <source>
        <strain evidence="3">W13939</strain>
    </source>
</reference>
<evidence type="ECO:0000313" key="2">
    <source>
        <dbReference type="EMBL" id="QKX59596.1"/>
    </source>
</evidence>
<feature type="compositionally biased region" description="Polar residues" evidence="1">
    <location>
        <begin position="84"/>
        <end position="98"/>
    </location>
</feature>
<dbReference type="AlphaFoldDB" id="A0A7H8R0M2"/>
<dbReference type="RefSeq" id="XP_035345774.1">
    <property type="nucleotide sequence ID" value="XM_035489881.1"/>
</dbReference>
<dbReference type="EMBL" id="CP055900">
    <property type="protein sequence ID" value="QKX59596.1"/>
    <property type="molecule type" value="Genomic_DNA"/>
</dbReference>
<dbReference type="GeneID" id="55994227"/>
<dbReference type="KEGG" id="trg:TRUGW13939_06733"/>
<dbReference type="PANTHER" id="PTHR39606:SF1">
    <property type="entry name" value="CELL SURFACE PROTEIN"/>
    <property type="match status" value="1"/>
</dbReference>
<dbReference type="OrthoDB" id="2590867at2759"/>
<sequence>MSNLLHKVKDAVTHDKPSHSSNTAQYDPNIGNQADSRVDNSFKGTSGTTGTTTGVGGAGAGGVSSATPYKNTTTYGRPSEYDNTRSTNAGPHTSNIANQVDPRVDATRGQHGTTGVTSGGYSNPNTGLRGSNVANTTDPRVDSNRNNYGTTGGIPSGYNNPHTTNAGPHGSNVANVVDPRVDSDRSKVSTAGGVTSSGIAPGDTASGGISSGGYNVGNPHLANAEPNSASRTDPRFGSSDRNLRSGVAPAGSSYTSPGSGTTQNTAGPHNSDLLNKLDPRVDSNLDNSRTIGRDATRS</sequence>
<protein>
    <recommendedName>
        <fullName evidence="4">Period circadian protein</fullName>
    </recommendedName>
</protein>
<gene>
    <name evidence="2" type="ORF">TRUGW13939_06733</name>
</gene>
<feature type="compositionally biased region" description="Low complexity" evidence="1">
    <location>
        <begin position="251"/>
        <end position="262"/>
    </location>
</feature>
<evidence type="ECO:0008006" key="4">
    <source>
        <dbReference type="Google" id="ProtNLM"/>
    </source>
</evidence>
<feature type="compositionally biased region" description="Polar residues" evidence="1">
    <location>
        <begin position="188"/>
        <end position="198"/>
    </location>
</feature>